<dbReference type="Proteomes" id="UP001488838">
    <property type="component" value="Unassembled WGS sequence"/>
</dbReference>
<keyword evidence="2" id="KW-1185">Reference proteome</keyword>
<comment type="caution">
    <text evidence="1">The sequence shown here is derived from an EMBL/GenBank/DDBJ whole genome shotgun (WGS) entry which is preliminary data.</text>
</comment>
<evidence type="ECO:0000313" key="2">
    <source>
        <dbReference type="Proteomes" id="UP001488838"/>
    </source>
</evidence>
<protein>
    <submittedName>
        <fullName evidence="1">Uncharacterized protein</fullName>
    </submittedName>
</protein>
<accession>A0AAW0I0C0</accession>
<gene>
    <name evidence="1" type="ORF">U0070_024035</name>
</gene>
<proteinExistence type="predicted"/>
<name>A0AAW0I0C0_MYOGA</name>
<reference evidence="1 2" key="1">
    <citation type="journal article" date="2023" name="bioRxiv">
        <title>Conserved and derived expression patterns and positive selection on dental genes reveal complex evolutionary context of ever-growing rodent molars.</title>
        <authorList>
            <person name="Calamari Z.T."/>
            <person name="Song A."/>
            <person name="Cohen E."/>
            <person name="Akter M."/>
            <person name="Roy R.D."/>
            <person name="Hallikas O."/>
            <person name="Christensen M.M."/>
            <person name="Li P."/>
            <person name="Marangoni P."/>
            <person name="Jernvall J."/>
            <person name="Klein O.D."/>
        </authorList>
    </citation>
    <scope>NUCLEOTIDE SEQUENCE [LARGE SCALE GENOMIC DNA]</scope>
    <source>
        <strain evidence="1">V071</strain>
    </source>
</reference>
<organism evidence="1 2">
    <name type="scientific">Myodes glareolus</name>
    <name type="common">Bank vole</name>
    <name type="synonym">Clethrionomys glareolus</name>
    <dbReference type="NCBI Taxonomy" id="447135"/>
    <lineage>
        <taxon>Eukaryota</taxon>
        <taxon>Metazoa</taxon>
        <taxon>Chordata</taxon>
        <taxon>Craniata</taxon>
        <taxon>Vertebrata</taxon>
        <taxon>Euteleostomi</taxon>
        <taxon>Mammalia</taxon>
        <taxon>Eutheria</taxon>
        <taxon>Euarchontoglires</taxon>
        <taxon>Glires</taxon>
        <taxon>Rodentia</taxon>
        <taxon>Myomorpha</taxon>
        <taxon>Muroidea</taxon>
        <taxon>Cricetidae</taxon>
        <taxon>Arvicolinae</taxon>
        <taxon>Myodes</taxon>
    </lineage>
</organism>
<sequence>MTGQPHSLYGPESRLKATREEEVSTILHDSRDHDYGTGLVTMSGMQEPSCTAENAGYALLSPDPVTRAGHLFSESPLWTLVWVTYLGTSHTELCSASGLSLGVNTLGKGIKNTIKNCRTAPFDSCSPNWNQTQNSLDFCDWEKTMTEKRGDGAVPEQCLHESSPAPSISWFSTWDNGQAEERVINLSDKPGANLE</sequence>
<evidence type="ECO:0000313" key="1">
    <source>
        <dbReference type="EMBL" id="KAK7807857.1"/>
    </source>
</evidence>
<dbReference type="EMBL" id="JBBHLL010000258">
    <property type="protein sequence ID" value="KAK7807857.1"/>
    <property type="molecule type" value="Genomic_DNA"/>
</dbReference>
<dbReference type="AlphaFoldDB" id="A0AAW0I0C0"/>